<dbReference type="AlphaFoldDB" id="A0AA46PXS6"/>
<protein>
    <submittedName>
        <fullName evidence="1">Uncharacterized protein</fullName>
    </submittedName>
</protein>
<dbReference type="Gene3D" id="2.60.120.620">
    <property type="entry name" value="q2cbj1_9rhob like domain"/>
    <property type="match status" value="1"/>
</dbReference>
<gene>
    <name evidence="1" type="ORF">OD459_23790</name>
</gene>
<evidence type="ECO:0000313" key="2">
    <source>
        <dbReference type="Proteomes" id="UP001163104"/>
    </source>
</evidence>
<dbReference type="RefSeq" id="WP_263599542.1">
    <property type="nucleotide sequence ID" value="NZ_CP107027.1"/>
</dbReference>
<accession>A0AA46PXS6</accession>
<name>A0AA46PXS6_CYTFI</name>
<evidence type="ECO:0000313" key="1">
    <source>
        <dbReference type="EMBL" id="UYG95170.1"/>
    </source>
</evidence>
<organism evidence="1 2">
    <name type="scientific">Cytobacillus firmus</name>
    <name type="common">Bacillus firmus</name>
    <dbReference type="NCBI Taxonomy" id="1399"/>
    <lineage>
        <taxon>Bacteria</taxon>
        <taxon>Bacillati</taxon>
        <taxon>Bacillota</taxon>
        <taxon>Bacilli</taxon>
        <taxon>Bacillales</taxon>
        <taxon>Bacillaceae</taxon>
        <taxon>Cytobacillus</taxon>
    </lineage>
</organism>
<dbReference type="EMBL" id="CP107027">
    <property type="protein sequence ID" value="UYG95170.1"/>
    <property type="molecule type" value="Genomic_DNA"/>
</dbReference>
<sequence length="152" mass="17107">MAKIMQISDELKEWITGALKNEVSPISLANALIKKGFYSRFSYETLFKIVGNEAIGTTEGQQIRYNYEIPEIGRKGKILHASDRDVKVLSRNEKPFVLHLDSVLSSVECDELISLSRSRLQPSRVVDTGSGVERAGSGRKWRMPPDLKLWIG</sequence>
<dbReference type="Proteomes" id="UP001163104">
    <property type="component" value="Chromosome"/>
</dbReference>
<proteinExistence type="predicted"/>
<reference evidence="1" key="1">
    <citation type="submission" date="2022-10" db="EMBL/GenBank/DDBJ databases">
        <title>Mechanism of multi-heavy metal repair in Cytobacillus Firmus M7.</title>
        <authorList>
            <person name="Li X."/>
            <person name="Yu C."/>
        </authorList>
    </citation>
    <scope>NUCLEOTIDE SEQUENCE</scope>
    <source>
        <strain evidence="1">M7</strain>
    </source>
</reference>